<sequence>MLLGALIILICLVSCNLYVDFPFVLFFVCKWFLYLLIFYQLNTDLPILLSLYRTMILLSLSYTEQGIYLTQNKESHFFSFINCFSQVHFRTLYIEGLVHSREKNECIL</sequence>
<protein>
    <submittedName>
        <fullName evidence="1">Uncharacterized protein</fullName>
    </submittedName>
</protein>
<accession>A0A8D8THC8</accession>
<organism evidence="1">
    <name type="scientific">Cacopsylla melanoneura</name>
    <dbReference type="NCBI Taxonomy" id="428564"/>
    <lineage>
        <taxon>Eukaryota</taxon>
        <taxon>Metazoa</taxon>
        <taxon>Ecdysozoa</taxon>
        <taxon>Arthropoda</taxon>
        <taxon>Hexapoda</taxon>
        <taxon>Insecta</taxon>
        <taxon>Pterygota</taxon>
        <taxon>Neoptera</taxon>
        <taxon>Paraneoptera</taxon>
        <taxon>Hemiptera</taxon>
        <taxon>Sternorrhyncha</taxon>
        <taxon>Psylloidea</taxon>
        <taxon>Psyllidae</taxon>
        <taxon>Psyllinae</taxon>
        <taxon>Cacopsylla</taxon>
    </lineage>
</organism>
<name>A0A8D8THC8_9HEMI</name>
<proteinExistence type="predicted"/>
<evidence type="ECO:0000313" key="1">
    <source>
        <dbReference type="EMBL" id="CAG6686122.1"/>
    </source>
</evidence>
<dbReference type="AlphaFoldDB" id="A0A8D8THC8"/>
<dbReference type="EMBL" id="HBUF01274997">
    <property type="protein sequence ID" value="CAG6686122.1"/>
    <property type="molecule type" value="Transcribed_RNA"/>
</dbReference>
<reference evidence="1" key="1">
    <citation type="submission" date="2021-05" db="EMBL/GenBank/DDBJ databases">
        <authorList>
            <person name="Alioto T."/>
            <person name="Alioto T."/>
            <person name="Gomez Garrido J."/>
        </authorList>
    </citation>
    <scope>NUCLEOTIDE SEQUENCE</scope>
</reference>